<dbReference type="Pfam" id="PF12937">
    <property type="entry name" value="F-box-like"/>
    <property type="match status" value="1"/>
</dbReference>
<dbReference type="InterPro" id="IPR001810">
    <property type="entry name" value="F-box_dom"/>
</dbReference>
<dbReference type="InterPro" id="IPR015943">
    <property type="entry name" value="WD40/YVTN_repeat-like_dom_sf"/>
</dbReference>
<dbReference type="SUPFAM" id="SSF50978">
    <property type="entry name" value="WD40 repeat-like"/>
    <property type="match status" value="1"/>
</dbReference>
<dbReference type="Gene3D" id="2.130.10.10">
    <property type="entry name" value="YVTN repeat-like/Quinoprotein amine dehydrogenase"/>
    <property type="match status" value="1"/>
</dbReference>
<sequence length="498" mass="55700">MGKNNTHVTDLPIEIQERILAYLDGESLESASSVTFLWKEISKGLWRQLCIIPHNFPVSNPSLPPGKKGSPSFRLIDCKPNSNMESWLTRHNYSGIYDMVLNGSKLVVSVYNTIQVLDLDGNILNVLSEETLNGDGGKTFCYYSNSDFILCGTETGNVQVFDALSGNVLGVYRRDGYSISDIRIKDELVLTVDTFGAFKEWILIGSQLKFKKELNFEGISPSYTEYNRERLLDTDGRIVATSVDSSLYIARIQSDDSVLKNVWVFSKMDSILCIVVFGSRSSVAVGTRKGLVFIYIPSLDSSHYFKVGSYQTPFKDSITSICAYGNSRLVFGDVNAEIHCCKLREDNDGNVVFDQDSNVFTLESGHLYGSYVWAVKMDATRIYSGDSNSNLSKQYFDDSNFPEWTKSNIGITVPLMFPEQKISPFGVDKKSACIFCEEKFIVFVVGDVNLIADIPAYVGYWKGKFCTPNGLKDHAFQMKAPVTGPDGKTKIQKNFFFP</sequence>
<dbReference type="InterPro" id="IPR036047">
    <property type="entry name" value="F-box-like_dom_sf"/>
</dbReference>
<dbReference type="AlphaFoldDB" id="A0A7R8D2Z3"/>
<protein>
    <submittedName>
        <fullName evidence="1">(salmon louse) hypothetical protein</fullName>
    </submittedName>
</protein>
<name>A0A7R8D2Z3_LEPSM</name>
<accession>A0A7R8D2Z3</accession>
<dbReference type="Gene3D" id="1.20.1280.50">
    <property type="match status" value="1"/>
</dbReference>
<gene>
    <name evidence="1" type="ORF">LSAA_12327</name>
</gene>
<dbReference type="PROSITE" id="PS50181">
    <property type="entry name" value="FBOX"/>
    <property type="match status" value="1"/>
</dbReference>
<dbReference type="SUPFAM" id="SSF81383">
    <property type="entry name" value="F-box domain"/>
    <property type="match status" value="1"/>
</dbReference>
<reference evidence="1" key="1">
    <citation type="submission" date="2021-02" db="EMBL/GenBank/DDBJ databases">
        <authorList>
            <person name="Bekaert M."/>
        </authorList>
    </citation>
    <scope>NUCLEOTIDE SEQUENCE</scope>
    <source>
        <strain evidence="1">IoA-00</strain>
    </source>
</reference>
<proteinExistence type="predicted"/>
<organism evidence="1 2">
    <name type="scientific">Lepeophtheirus salmonis</name>
    <name type="common">Salmon louse</name>
    <name type="synonym">Caligus salmonis</name>
    <dbReference type="NCBI Taxonomy" id="72036"/>
    <lineage>
        <taxon>Eukaryota</taxon>
        <taxon>Metazoa</taxon>
        <taxon>Ecdysozoa</taxon>
        <taxon>Arthropoda</taxon>
        <taxon>Crustacea</taxon>
        <taxon>Multicrustacea</taxon>
        <taxon>Hexanauplia</taxon>
        <taxon>Copepoda</taxon>
        <taxon>Siphonostomatoida</taxon>
        <taxon>Caligidae</taxon>
        <taxon>Lepeophtheirus</taxon>
    </lineage>
</organism>
<dbReference type="EMBL" id="HG994585">
    <property type="protein sequence ID" value="CAF2978874.1"/>
    <property type="molecule type" value="Genomic_DNA"/>
</dbReference>
<dbReference type="InterPro" id="IPR036322">
    <property type="entry name" value="WD40_repeat_dom_sf"/>
</dbReference>
<dbReference type="Proteomes" id="UP000675881">
    <property type="component" value="Chromosome 6"/>
</dbReference>
<keyword evidence="2" id="KW-1185">Reference proteome</keyword>
<evidence type="ECO:0000313" key="2">
    <source>
        <dbReference type="Proteomes" id="UP000675881"/>
    </source>
</evidence>
<evidence type="ECO:0000313" key="1">
    <source>
        <dbReference type="EMBL" id="CAF2978874.1"/>
    </source>
</evidence>
<dbReference type="OrthoDB" id="278606at2759"/>